<dbReference type="Gene3D" id="2.60.40.1080">
    <property type="match status" value="1"/>
</dbReference>
<feature type="domain" description="DUF1549" evidence="2">
    <location>
        <begin position="253"/>
        <end position="435"/>
    </location>
</feature>
<dbReference type="EMBL" id="NIDE01000004">
    <property type="protein sequence ID" value="OWK43334.1"/>
    <property type="molecule type" value="Genomic_DNA"/>
</dbReference>
<accession>A0A225DUJ9</accession>
<evidence type="ECO:0000259" key="2">
    <source>
        <dbReference type="Pfam" id="PF07583"/>
    </source>
</evidence>
<reference evidence="5" key="1">
    <citation type="submission" date="2017-06" db="EMBL/GenBank/DDBJ databases">
        <title>Genome analysis of Fimbriiglobus ruber SP5, the first member of the order Planctomycetales with confirmed chitinolytic capability.</title>
        <authorList>
            <person name="Ravin N.V."/>
            <person name="Rakitin A.L."/>
            <person name="Ivanova A.A."/>
            <person name="Beletsky A.V."/>
            <person name="Kulichevskaya I.S."/>
            <person name="Mardanov A.V."/>
            <person name="Dedysh S.N."/>
        </authorList>
    </citation>
    <scope>NUCLEOTIDE SEQUENCE [LARGE SCALE GENOMIC DNA]</scope>
    <source>
        <strain evidence="5">SP5</strain>
    </source>
</reference>
<name>A0A225DUJ9_9BACT</name>
<evidence type="ECO:0008006" key="6">
    <source>
        <dbReference type="Google" id="ProtNLM"/>
    </source>
</evidence>
<dbReference type="InterPro" id="IPR022655">
    <property type="entry name" value="DUF1553"/>
</dbReference>
<gene>
    <name evidence="4" type="ORF">FRUB_02933</name>
</gene>
<dbReference type="Pfam" id="PF07587">
    <property type="entry name" value="PSD1"/>
    <property type="match status" value="1"/>
</dbReference>
<dbReference type="InterPro" id="IPR011444">
    <property type="entry name" value="DUF1549"/>
</dbReference>
<dbReference type="PANTHER" id="PTHR35889">
    <property type="entry name" value="CYCLOINULO-OLIGOSACCHARIDE FRUCTANOTRANSFERASE-RELATED"/>
    <property type="match status" value="1"/>
</dbReference>
<feature type="region of interest" description="Disordered" evidence="1">
    <location>
        <begin position="458"/>
        <end position="481"/>
    </location>
</feature>
<feature type="domain" description="DUF1553" evidence="3">
    <location>
        <begin position="483"/>
        <end position="713"/>
    </location>
</feature>
<dbReference type="Pfam" id="PF07583">
    <property type="entry name" value="PSCyt2"/>
    <property type="match status" value="1"/>
</dbReference>
<evidence type="ECO:0000256" key="1">
    <source>
        <dbReference type="SAM" id="MobiDB-lite"/>
    </source>
</evidence>
<organism evidence="4 5">
    <name type="scientific">Fimbriiglobus ruber</name>
    <dbReference type="NCBI Taxonomy" id="1908690"/>
    <lineage>
        <taxon>Bacteria</taxon>
        <taxon>Pseudomonadati</taxon>
        <taxon>Planctomycetota</taxon>
        <taxon>Planctomycetia</taxon>
        <taxon>Gemmatales</taxon>
        <taxon>Gemmataceae</taxon>
        <taxon>Fimbriiglobus</taxon>
    </lineage>
</organism>
<evidence type="ECO:0000259" key="3">
    <source>
        <dbReference type="Pfam" id="PF07587"/>
    </source>
</evidence>
<keyword evidence="5" id="KW-1185">Reference proteome</keyword>
<evidence type="ECO:0000313" key="5">
    <source>
        <dbReference type="Proteomes" id="UP000214646"/>
    </source>
</evidence>
<dbReference type="AlphaFoldDB" id="A0A225DUJ9"/>
<protein>
    <recommendedName>
        <fullName evidence="6">Translation initiation factor 2</fullName>
    </recommendedName>
</protein>
<proteinExistence type="predicted"/>
<evidence type="ECO:0000313" key="4">
    <source>
        <dbReference type="EMBL" id="OWK43334.1"/>
    </source>
</evidence>
<sequence length="741" mass="81106">MKVVQRVMVMRKLVSEAVSSGARRHFVAALLVLTYAPSSRAADAVEFRTDVIAALSRAGCNQGACHGSPQGKNGFRLSLRGYDPDADYATIVREQGGRRVNTQTPADSLLLLKGSGRIPHQGGVLFRPKDAAYQAVARWVAEGCPDIRSAALTRLEILPAPGAAAGPVTPERQLVARAHFASGATRDVTDLAVFTSSDPGLAPVTPGGVVRFARTGEVSILARYLDQVVGIRLTYVQRDPAYTFTGPAPANVIDEHVFAKQKALQLNPAPVASDEVFLRRVYLDAIGALPTPDEARAFLDSTVPDKRAKLIDRLLDRDEYAAFWALKWADVLRGSPTTISDRGVHSFHRYLVRTIANDRPVTEFARELLTGLGNTLHKPAANFYRVARTPEEAAEAAAQLFMGVRVQCAKCHNHPFESISQTDYFGLAAFFARVQYKGAQFGLDDEIVYLAPGREVQHPRTRKSQPPVAFGTPAGPLGPDDDRRERFADWLTAPGNRFFAPSIVNRTWYHLLGRGIVDPVDDFRDTNPPSNPALLRALADDFEKNGYRLKPLIRTILNSQTYQLASAEPAQSRYAADPDRYFTRAGIRMLTAEQILDAVSSATGVPETFKGYPPGTRAIELAEGGINHPFLQAFSKPVRDASCECAREDDPSLPQTLHLLNNAGLISKVKSPVGRVAGWVKEGKGTAWVVEQIYLATLSRRPTARETELVEKHIASASDYTAALADLQYALLNLNEFLLRH</sequence>
<comment type="caution">
    <text evidence="4">The sequence shown here is derived from an EMBL/GenBank/DDBJ whole genome shotgun (WGS) entry which is preliminary data.</text>
</comment>
<dbReference type="PANTHER" id="PTHR35889:SF3">
    <property type="entry name" value="F-BOX DOMAIN-CONTAINING PROTEIN"/>
    <property type="match status" value="1"/>
</dbReference>
<dbReference type="Proteomes" id="UP000214646">
    <property type="component" value="Unassembled WGS sequence"/>
</dbReference>